<dbReference type="EMBL" id="CAJMWT010004154">
    <property type="protein sequence ID" value="CAE6485748.1"/>
    <property type="molecule type" value="Genomic_DNA"/>
</dbReference>
<evidence type="ECO:0000313" key="2">
    <source>
        <dbReference type="Proteomes" id="UP000663843"/>
    </source>
</evidence>
<dbReference type="Gene3D" id="3.40.198.10">
    <property type="entry name" value="Delta-endotoxin CytB-like"/>
    <property type="match status" value="1"/>
</dbReference>
<dbReference type="SUPFAM" id="SSF55676">
    <property type="entry name" value="CytB endotoxin-like"/>
    <property type="match status" value="1"/>
</dbReference>
<reference evidence="1" key="1">
    <citation type="submission" date="2021-01" db="EMBL/GenBank/DDBJ databases">
        <authorList>
            <person name="Kaushik A."/>
        </authorList>
    </citation>
    <scope>NUCLEOTIDE SEQUENCE</scope>
    <source>
        <strain evidence="1">AG2-2IIIB</strain>
    </source>
</reference>
<proteinExistence type="predicted"/>
<dbReference type="InterPro" id="IPR035918">
    <property type="entry name" value="CytB_endotoxin-like_sf"/>
</dbReference>
<evidence type="ECO:0000313" key="1">
    <source>
        <dbReference type="EMBL" id="CAE6485748.1"/>
    </source>
</evidence>
<protein>
    <submittedName>
        <fullName evidence="1">Uncharacterized protein</fullName>
    </submittedName>
</protein>
<accession>A0A8H3H7S6</accession>
<gene>
    <name evidence="1" type="ORF">RDB_LOCUS123294</name>
</gene>
<dbReference type="Proteomes" id="UP000663843">
    <property type="component" value="Unassembled WGS sequence"/>
</dbReference>
<dbReference type="AlphaFoldDB" id="A0A8H3H7S6"/>
<organism evidence="1 2">
    <name type="scientific">Rhizoctonia solani</name>
    <dbReference type="NCBI Taxonomy" id="456999"/>
    <lineage>
        <taxon>Eukaryota</taxon>
        <taxon>Fungi</taxon>
        <taxon>Dikarya</taxon>
        <taxon>Basidiomycota</taxon>
        <taxon>Agaricomycotina</taxon>
        <taxon>Agaricomycetes</taxon>
        <taxon>Cantharellales</taxon>
        <taxon>Ceratobasidiaceae</taxon>
        <taxon>Rhizoctonia</taxon>
    </lineage>
</organism>
<name>A0A8H3H7S6_9AGAM</name>
<comment type="caution">
    <text evidence="1">The sequence shown here is derived from an EMBL/GenBank/DDBJ whole genome shotgun (WGS) entry which is preliminary data.</text>
</comment>
<sequence length="210" mass="22812">MYSEYTTPFNVLPASADVSSGPVTQLLEFCSTGLKPTPGAGDKLFDWGTFKRAVDQQAANKLTFDEFRDLSSSPTLTTVEAAASQCAGFLSDSVDHQIPEGELKTHLTNLLTNLSAGKKSGWASFIPGEPSGGWIRRGPDSSEWQLRLALLNPKSSSSSDIQAVLATLKFGGNVAKEEDWYKLDREKSQKLSFNLDVMKLIVSADFHSSD</sequence>